<dbReference type="Gene3D" id="1.20.120.910">
    <property type="entry name" value="DksA, coiled-coil domain"/>
    <property type="match status" value="1"/>
</dbReference>
<reference evidence="4" key="1">
    <citation type="journal article" date="2022" name="Int. J. Syst. Evol. Microbiol.">
        <title>Anaeromyxobacter oryzae sp. nov., Anaeromyxobacter diazotrophicus sp. nov. and Anaeromyxobacter paludicola sp. nov., isolated from paddy soils.</title>
        <authorList>
            <person name="Itoh H."/>
            <person name="Xu Z."/>
            <person name="Mise K."/>
            <person name="Masuda Y."/>
            <person name="Ushijima N."/>
            <person name="Hayakawa C."/>
            <person name="Shiratori Y."/>
            <person name="Senoo K."/>
        </authorList>
    </citation>
    <scope>NUCLEOTIDE SEQUENCE [LARGE SCALE GENOMIC DNA]</scope>
    <source>
        <strain evidence="4">Red232</strain>
    </source>
</reference>
<keyword evidence="4" id="KW-1185">Reference proteome</keyword>
<accession>A0ABM7X0E4</accession>
<evidence type="ECO:0000313" key="4">
    <source>
        <dbReference type="Proteomes" id="UP001162891"/>
    </source>
</evidence>
<organism evidence="3 4">
    <name type="scientific">Anaeromyxobacter oryzae</name>
    <dbReference type="NCBI Taxonomy" id="2918170"/>
    <lineage>
        <taxon>Bacteria</taxon>
        <taxon>Pseudomonadati</taxon>
        <taxon>Myxococcota</taxon>
        <taxon>Myxococcia</taxon>
        <taxon>Myxococcales</taxon>
        <taxon>Cystobacterineae</taxon>
        <taxon>Anaeromyxobacteraceae</taxon>
        <taxon>Anaeromyxobacter</taxon>
    </lineage>
</organism>
<evidence type="ECO:0008006" key="5">
    <source>
        <dbReference type="Google" id="ProtNLM"/>
    </source>
</evidence>
<dbReference type="SUPFAM" id="SSF109635">
    <property type="entry name" value="DnaK suppressor protein DksA, alpha-hairpin domain"/>
    <property type="match status" value="1"/>
</dbReference>
<feature type="compositionally biased region" description="Basic and acidic residues" evidence="2">
    <location>
        <begin position="40"/>
        <end position="56"/>
    </location>
</feature>
<evidence type="ECO:0000313" key="3">
    <source>
        <dbReference type="EMBL" id="BDG05186.1"/>
    </source>
</evidence>
<sequence length="110" mass="12381">MGTALTRTQLDELRRRLEEERARILRVLQTPVATSPPEARGPEFEEEAQREAERDRELGVVARERALLAEVERALAKLDEGKYGVSETTGDPIPYARLAAVPWARQGVDE</sequence>
<evidence type="ECO:0000256" key="1">
    <source>
        <dbReference type="PROSITE-ProRule" id="PRU00510"/>
    </source>
</evidence>
<feature type="region of interest" description="Disordered" evidence="2">
    <location>
        <begin position="29"/>
        <end position="56"/>
    </location>
</feature>
<proteinExistence type="predicted"/>
<protein>
    <recommendedName>
        <fullName evidence="5">Transcriptional regulator, TraR/DksA family</fullName>
    </recommendedName>
</protein>
<dbReference type="PANTHER" id="PTHR33823">
    <property type="entry name" value="RNA POLYMERASE-BINDING TRANSCRIPTION FACTOR DKSA-RELATED"/>
    <property type="match status" value="1"/>
</dbReference>
<dbReference type="EMBL" id="AP025591">
    <property type="protein sequence ID" value="BDG05186.1"/>
    <property type="molecule type" value="Genomic_DNA"/>
</dbReference>
<dbReference type="Proteomes" id="UP001162891">
    <property type="component" value="Chromosome"/>
</dbReference>
<name>A0ABM7X0E4_9BACT</name>
<dbReference type="InterPro" id="IPR037187">
    <property type="entry name" value="DnaK_N"/>
</dbReference>
<gene>
    <name evidence="3" type="ORF">AMOR_41820</name>
</gene>
<evidence type="ECO:0000256" key="2">
    <source>
        <dbReference type="SAM" id="MobiDB-lite"/>
    </source>
</evidence>
<dbReference type="PROSITE" id="PS51128">
    <property type="entry name" value="ZF_DKSA_2"/>
    <property type="match status" value="1"/>
</dbReference>
<feature type="zinc finger region" description="dksA C4-type" evidence="1">
    <location>
        <begin position="86"/>
        <end position="110"/>
    </location>
</feature>
<dbReference type="RefSeq" id="WP_248353757.1">
    <property type="nucleotide sequence ID" value="NZ_AP025591.1"/>
</dbReference>